<dbReference type="VEuPathDB" id="FungiDB:RhiirA1_450493"/>
<dbReference type="Proteomes" id="UP000232722">
    <property type="component" value="Unassembled WGS sequence"/>
</dbReference>
<dbReference type="VEuPathDB" id="FungiDB:RhiirFUN_018548"/>
<gene>
    <name evidence="1" type="ORF">RhiirA5_415114</name>
</gene>
<protein>
    <submittedName>
        <fullName evidence="1">Uncharacterized protein</fullName>
    </submittedName>
</protein>
<organism evidence="1 2">
    <name type="scientific">Rhizophagus irregularis</name>
    <dbReference type="NCBI Taxonomy" id="588596"/>
    <lineage>
        <taxon>Eukaryota</taxon>
        <taxon>Fungi</taxon>
        <taxon>Fungi incertae sedis</taxon>
        <taxon>Mucoromycota</taxon>
        <taxon>Glomeromycotina</taxon>
        <taxon>Glomeromycetes</taxon>
        <taxon>Glomerales</taxon>
        <taxon>Glomeraceae</taxon>
        <taxon>Rhizophagus</taxon>
    </lineage>
</organism>
<evidence type="ECO:0000313" key="1">
    <source>
        <dbReference type="EMBL" id="PKC09853.1"/>
    </source>
</evidence>
<name>A0A2N0PSP2_9GLOM</name>
<dbReference type="AlphaFoldDB" id="A0A2N0PSP2"/>
<dbReference type="EMBL" id="LLXJ01000427">
    <property type="protein sequence ID" value="PKC09853.1"/>
    <property type="molecule type" value="Genomic_DNA"/>
</dbReference>
<sequence length="411" mass="48239">MAIIQKRGNNVQEELNKWKNETVPLAKYINDKTYRYYAIQPEIYSRSDLVVSLMNDEQNVILLSASLYGITDKEKKITMPPNRPCEIGCYIVFLISDDNSYIWVYHVRSEKKDSLLLTYYCNCRVDLKKQPTKHLLLDNQKDMPSYLKWYHFQQIYHWWSIKTCKKYFCDSNQLLSSVLLLVEFNQEIIIDLDAIEIDATYRTNNMECELYTIMGVFDGTGFPLSYLLISARKGQNITDFAEINAAQTNVYYSYNPKIAHKECSVINPNWRVTNNSERVFCPLNFWETVIKLVQRNGNYPLISIYEGEFVNIFHSLNSKALNISGNRNLVIENNDNYIVESDDKQHIYETDLAYLCGILDKTKELLEKSCNKPKCHLWLKNIRPNFKLLEKMNDDIRALKNRQITPRPGEI</sequence>
<dbReference type="VEuPathDB" id="FungiDB:FUN_008579"/>
<comment type="caution">
    <text evidence="1">The sequence shown here is derived from an EMBL/GenBank/DDBJ whole genome shotgun (WGS) entry which is preliminary data.</text>
</comment>
<dbReference type="VEuPathDB" id="FungiDB:FUN_008580"/>
<accession>A0A2N0PSP2</accession>
<proteinExistence type="predicted"/>
<dbReference type="VEuPathDB" id="FungiDB:FUN_008581"/>
<evidence type="ECO:0000313" key="2">
    <source>
        <dbReference type="Proteomes" id="UP000232722"/>
    </source>
</evidence>
<reference evidence="1 2" key="1">
    <citation type="submission" date="2016-04" db="EMBL/GenBank/DDBJ databases">
        <title>Genome analyses suggest a sexual origin of heterokaryosis in a supposedly ancient asexual fungus.</title>
        <authorList>
            <person name="Ropars J."/>
            <person name="Sedzielewska K."/>
            <person name="Noel J."/>
            <person name="Charron P."/>
            <person name="Farinelli L."/>
            <person name="Marton T."/>
            <person name="Kruger M."/>
            <person name="Pelin A."/>
            <person name="Brachmann A."/>
            <person name="Corradi N."/>
        </authorList>
    </citation>
    <scope>NUCLEOTIDE SEQUENCE [LARGE SCALE GENOMIC DNA]</scope>
    <source>
        <strain evidence="1 2">A5</strain>
    </source>
</reference>
<reference evidence="1 2" key="2">
    <citation type="submission" date="2017-09" db="EMBL/GenBank/DDBJ databases">
        <title>Extensive intraspecific genome diversity in a model arbuscular mycorrhizal fungus.</title>
        <authorList>
            <person name="Chen E.C."/>
            <person name="Morin E."/>
            <person name="Beaudet D."/>
            <person name="Noel J."/>
            <person name="Ndikumana S."/>
            <person name="Charron P."/>
            <person name="St-Onge C."/>
            <person name="Giorgi J."/>
            <person name="Grigoriev I.V."/>
            <person name="Roux C."/>
            <person name="Martin F.M."/>
            <person name="Corradi N."/>
        </authorList>
    </citation>
    <scope>NUCLEOTIDE SEQUENCE [LARGE SCALE GENOMIC DNA]</scope>
    <source>
        <strain evidence="1 2">A5</strain>
    </source>
</reference>